<dbReference type="AlphaFoldDB" id="A0A1W1D3M1"/>
<feature type="transmembrane region" description="Helical" evidence="1">
    <location>
        <begin position="109"/>
        <end position="129"/>
    </location>
</feature>
<feature type="transmembrane region" description="Helical" evidence="1">
    <location>
        <begin position="244"/>
        <end position="264"/>
    </location>
</feature>
<sequence>MNISPNFSPSIQLMKPYFLLSSFFYVVSMVWLYFINPFALTSDFTIVGWVHLYMVGFVMMAIISAMAQLGPVIAETKHYAVWSLKFIWIFLAVGIVGLVIGFYKVPMALLIGGGTLFVGILLYVLEFMVTIQSLKRKKIIIHTMKMSNLFLLFGLISGLVMASFFNGYVLINLPNILQAHLFGLIVGVVILLIMGLSNVLIPMFGSTKYPKDKQFILSFIPLNIAVVIMLLYPAFPTKITQEVAYGLSLVSFGVYFYYLIKMFFTRAQVTHDIWARHMYVGFLSFFIAIALFIIYFFQNNTIILNLAFWILFIGFFGFVIIGNFYKIIPFLVWFHIYSPLIEEQEVPMLHQLLPKKLSNIQFIFSLLGFFVTTVGLYISNSLVFYSGVTFLGVGGILFFSTIYKVLQTK</sequence>
<feature type="transmembrane region" description="Helical" evidence="1">
    <location>
        <begin position="149"/>
        <end position="171"/>
    </location>
</feature>
<dbReference type="EMBL" id="FPHP01000022">
    <property type="protein sequence ID" value="SFV75235.1"/>
    <property type="molecule type" value="Genomic_DNA"/>
</dbReference>
<feature type="transmembrane region" description="Helical" evidence="1">
    <location>
        <begin position="177"/>
        <end position="203"/>
    </location>
</feature>
<evidence type="ECO:0008006" key="4">
    <source>
        <dbReference type="Google" id="ProtNLM"/>
    </source>
</evidence>
<accession>A0A1W1D3M1</accession>
<feature type="transmembrane region" description="Helical" evidence="1">
    <location>
        <begin position="46"/>
        <end position="67"/>
    </location>
</feature>
<keyword evidence="1" id="KW-0812">Transmembrane</keyword>
<feature type="transmembrane region" description="Helical" evidence="1">
    <location>
        <begin position="215"/>
        <end position="232"/>
    </location>
</feature>
<organism evidence="3">
    <name type="scientific">hydrothermal vent metagenome</name>
    <dbReference type="NCBI Taxonomy" id="652676"/>
    <lineage>
        <taxon>unclassified sequences</taxon>
        <taxon>metagenomes</taxon>
        <taxon>ecological metagenomes</taxon>
    </lineage>
</organism>
<feature type="transmembrane region" description="Helical" evidence="1">
    <location>
        <begin position="17"/>
        <end position="34"/>
    </location>
</feature>
<evidence type="ECO:0000313" key="2">
    <source>
        <dbReference type="EMBL" id="SFV53300.1"/>
    </source>
</evidence>
<gene>
    <name evidence="3" type="ORF">MNB_SM-3-282</name>
    <name evidence="2" type="ORF">MNB_SM-7-900</name>
</gene>
<evidence type="ECO:0000313" key="3">
    <source>
        <dbReference type="EMBL" id="SFV75235.1"/>
    </source>
</evidence>
<evidence type="ECO:0000256" key="1">
    <source>
        <dbReference type="SAM" id="Phobius"/>
    </source>
</evidence>
<keyword evidence="1" id="KW-0472">Membrane</keyword>
<feature type="transmembrane region" description="Helical" evidence="1">
    <location>
        <begin position="357"/>
        <end position="378"/>
    </location>
</feature>
<protein>
    <recommendedName>
        <fullName evidence="4">NnrS protein involved in response to NO</fullName>
    </recommendedName>
</protein>
<proteinExistence type="predicted"/>
<feature type="transmembrane region" description="Helical" evidence="1">
    <location>
        <begin position="276"/>
        <end position="297"/>
    </location>
</feature>
<name>A0A1W1D3M1_9ZZZZ</name>
<feature type="transmembrane region" description="Helical" evidence="1">
    <location>
        <begin position="79"/>
        <end position="103"/>
    </location>
</feature>
<keyword evidence="1" id="KW-1133">Transmembrane helix</keyword>
<dbReference type="EMBL" id="FPHB01000022">
    <property type="protein sequence ID" value="SFV53300.1"/>
    <property type="molecule type" value="Genomic_DNA"/>
</dbReference>
<reference evidence="3" key="1">
    <citation type="submission" date="2016-10" db="EMBL/GenBank/DDBJ databases">
        <authorList>
            <person name="de Groot N.N."/>
        </authorList>
    </citation>
    <scope>NUCLEOTIDE SEQUENCE</scope>
</reference>
<feature type="transmembrane region" description="Helical" evidence="1">
    <location>
        <begin position="303"/>
        <end position="325"/>
    </location>
</feature>
<feature type="transmembrane region" description="Helical" evidence="1">
    <location>
        <begin position="384"/>
        <end position="406"/>
    </location>
</feature>